<feature type="signal peptide" evidence="3">
    <location>
        <begin position="1"/>
        <end position="29"/>
    </location>
</feature>
<dbReference type="STRING" id="595494.Tola_1862"/>
<dbReference type="Proteomes" id="UP000009073">
    <property type="component" value="Chromosome"/>
</dbReference>
<comment type="similarity">
    <text evidence="1">Belongs to the bacterial solute-binding protein 3 family.</text>
</comment>
<dbReference type="SUPFAM" id="SSF53850">
    <property type="entry name" value="Periplasmic binding protein-like II"/>
    <property type="match status" value="1"/>
</dbReference>
<keyword evidence="6" id="KW-1185">Reference proteome</keyword>
<feature type="domain" description="Solute-binding protein family 3/N-terminal" evidence="4">
    <location>
        <begin position="32"/>
        <end position="258"/>
    </location>
</feature>
<dbReference type="AlphaFoldDB" id="C4LFV2"/>
<dbReference type="eggNOG" id="COG0834">
    <property type="taxonomic scope" value="Bacteria"/>
</dbReference>
<dbReference type="InterPro" id="IPR001638">
    <property type="entry name" value="Solute-binding_3/MltF_N"/>
</dbReference>
<dbReference type="Pfam" id="PF00497">
    <property type="entry name" value="SBP_bac_3"/>
    <property type="match status" value="1"/>
</dbReference>
<dbReference type="SMART" id="SM00062">
    <property type="entry name" value="PBPb"/>
    <property type="match status" value="1"/>
</dbReference>
<proteinExistence type="inferred from homology"/>
<dbReference type="PANTHER" id="PTHR35936:SF17">
    <property type="entry name" value="ARGININE-BINDING EXTRACELLULAR PROTEIN ARTP"/>
    <property type="match status" value="1"/>
</dbReference>
<gene>
    <name evidence="5" type="ordered locus">Tola_1862</name>
</gene>
<protein>
    <submittedName>
        <fullName evidence="5">Extracellular solute-binding protein family 3</fullName>
    </submittedName>
</protein>
<accession>C4LFV2</accession>
<feature type="chain" id="PRO_5002940366" evidence="3">
    <location>
        <begin position="30"/>
        <end position="273"/>
    </location>
</feature>
<evidence type="ECO:0000256" key="1">
    <source>
        <dbReference type="ARBA" id="ARBA00010333"/>
    </source>
</evidence>
<dbReference type="RefSeq" id="WP_015878940.1">
    <property type="nucleotide sequence ID" value="NC_012691.1"/>
</dbReference>
<reference evidence="6" key="1">
    <citation type="submission" date="2009-05" db="EMBL/GenBank/DDBJ databases">
        <title>Complete sequence of Tolumonas auensis DSM 9187.</title>
        <authorList>
            <consortium name="US DOE Joint Genome Institute"/>
            <person name="Lucas S."/>
            <person name="Copeland A."/>
            <person name="Lapidus A."/>
            <person name="Glavina del Rio T."/>
            <person name="Tice H."/>
            <person name="Bruce D."/>
            <person name="Goodwin L."/>
            <person name="Pitluck S."/>
            <person name="Chertkov O."/>
            <person name="Brettin T."/>
            <person name="Detter J.C."/>
            <person name="Han C."/>
            <person name="Larimer F."/>
            <person name="Land M."/>
            <person name="Hauser L."/>
            <person name="Kyrpides N."/>
            <person name="Mikhailova N."/>
            <person name="Spring S."/>
            <person name="Beller H."/>
        </authorList>
    </citation>
    <scope>NUCLEOTIDE SEQUENCE [LARGE SCALE GENOMIC DNA]</scope>
    <source>
        <strain evidence="6">DSM 9187 / TA4</strain>
    </source>
</reference>
<dbReference type="CDD" id="cd13530">
    <property type="entry name" value="PBP2_peptides_like"/>
    <property type="match status" value="1"/>
</dbReference>
<name>C4LFV2_TOLAT</name>
<evidence type="ECO:0000313" key="6">
    <source>
        <dbReference type="Proteomes" id="UP000009073"/>
    </source>
</evidence>
<dbReference type="HOGENOM" id="CLU_019602_18_1_6"/>
<evidence type="ECO:0000259" key="4">
    <source>
        <dbReference type="SMART" id="SM00062"/>
    </source>
</evidence>
<evidence type="ECO:0000256" key="3">
    <source>
        <dbReference type="SAM" id="SignalP"/>
    </source>
</evidence>
<dbReference type="Gene3D" id="3.40.190.10">
    <property type="entry name" value="Periplasmic binding protein-like II"/>
    <property type="match status" value="2"/>
</dbReference>
<dbReference type="EMBL" id="CP001616">
    <property type="protein sequence ID" value="ACQ93469.1"/>
    <property type="molecule type" value="Genomic_DNA"/>
</dbReference>
<dbReference type="OrthoDB" id="9768183at2"/>
<evidence type="ECO:0000256" key="2">
    <source>
        <dbReference type="ARBA" id="ARBA00022729"/>
    </source>
</evidence>
<sequence>MKGMHFAKKTATILAAFGLASFLSQSASASEPLKIGTDLTYPPYNYLEGKEAAGFDAEFMRLVAKELNTTPTFMDTRFANLIMGVNLKKFDVIASTLYVTPERANQIEYIPYMKTGGVLLALKDGSFKPQKPEDLCGKKVSSIQGAAWISKLKTVSETYCAKQGLDAIDVREFPTSPEASQAVLSHAVDAQFEDAGVAKVAADKSGKLVLTSEIIYPVVVGLAVKKGNTALVETLKTAIGKVETTDDFKALLAKYSVATPDDAEIKAALNGTL</sequence>
<dbReference type="PANTHER" id="PTHR35936">
    <property type="entry name" value="MEMBRANE-BOUND LYTIC MUREIN TRANSGLYCOSYLASE F"/>
    <property type="match status" value="1"/>
</dbReference>
<evidence type="ECO:0000313" key="5">
    <source>
        <dbReference type="EMBL" id="ACQ93469.1"/>
    </source>
</evidence>
<reference evidence="5 6" key="2">
    <citation type="journal article" date="2011" name="Stand. Genomic Sci.">
        <title>Complete genome sequence of Tolumonas auensis type strain (TA 4).</title>
        <authorList>
            <person name="Chertkov O."/>
            <person name="Copeland A."/>
            <person name="Lucas S."/>
            <person name="Lapidus A."/>
            <person name="Berry K.W."/>
            <person name="Detter J.C."/>
            <person name="Del Rio T.G."/>
            <person name="Hammon N."/>
            <person name="Dalin E."/>
            <person name="Tice H."/>
            <person name="Pitluck S."/>
            <person name="Richardson P."/>
            <person name="Bruce D."/>
            <person name="Goodwin L."/>
            <person name="Han C."/>
            <person name="Tapia R."/>
            <person name="Saunders E."/>
            <person name="Schmutz J."/>
            <person name="Brettin T."/>
            <person name="Larimer F."/>
            <person name="Land M."/>
            <person name="Hauser L."/>
            <person name="Spring S."/>
            <person name="Rohde M."/>
            <person name="Kyrpides N.C."/>
            <person name="Ivanova N."/>
            <person name="Goker M."/>
            <person name="Beller H.R."/>
            <person name="Klenk H.P."/>
            <person name="Woyke T."/>
        </authorList>
    </citation>
    <scope>NUCLEOTIDE SEQUENCE [LARGE SCALE GENOMIC DNA]</scope>
    <source>
        <strain evidence="6">DSM 9187 / TA4</strain>
    </source>
</reference>
<organism evidence="5 6">
    <name type="scientific">Tolumonas auensis (strain DSM 9187 / NBRC 110442 / TA 4)</name>
    <dbReference type="NCBI Taxonomy" id="595494"/>
    <lineage>
        <taxon>Bacteria</taxon>
        <taxon>Pseudomonadati</taxon>
        <taxon>Pseudomonadota</taxon>
        <taxon>Gammaproteobacteria</taxon>
        <taxon>Aeromonadales</taxon>
        <taxon>Aeromonadaceae</taxon>
        <taxon>Tolumonas</taxon>
    </lineage>
</organism>
<keyword evidence="2 3" id="KW-0732">Signal</keyword>
<dbReference type="KEGG" id="tau:Tola_1862"/>